<dbReference type="InterPro" id="IPR049730">
    <property type="entry name" value="SNF2/RAD54-like_C"/>
</dbReference>
<dbReference type="EMBL" id="LLVT01000003">
    <property type="protein sequence ID" value="KSW10357.1"/>
    <property type="molecule type" value="Genomic_DNA"/>
</dbReference>
<keyword evidence="2" id="KW-0479">Metal-binding</keyword>
<dbReference type="InterPro" id="IPR000330">
    <property type="entry name" value="SNF2_N"/>
</dbReference>
<keyword evidence="2" id="KW-0862">Zinc</keyword>
<keyword evidence="6" id="KW-0547">Nucleotide-binding</keyword>
<keyword evidence="6" id="KW-0067">ATP-binding</keyword>
<evidence type="ECO:0000259" key="4">
    <source>
        <dbReference type="PROSITE" id="PS51192"/>
    </source>
</evidence>
<evidence type="ECO:0000313" key="7">
    <source>
        <dbReference type="Proteomes" id="UP000054686"/>
    </source>
</evidence>
<feature type="domain" description="SWIM-type" evidence="3">
    <location>
        <begin position="60"/>
        <end position="94"/>
    </location>
</feature>
<dbReference type="Gene3D" id="3.40.50.300">
    <property type="entry name" value="P-loop containing nucleotide triphosphate hydrolases"/>
    <property type="match status" value="1"/>
</dbReference>
<dbReference type="GO" id="GO:0008270">
    <property type="term" value="F:zinc ion binding"/>
    <property type="evidence" value="ECO:0007669"/>
    <property type="project" value="UniProtKB-KW"/>
</dbReference>
<dbReference type="SMART" id="SM00487">
    <property type="entry name" value="DEXDc"/>
    <property type="match status" value="1"/>
</dbReference>
<name>A0A0V8RQG2_9ACTO</name>
<organism evidence="6 7">
    <name type="scientific">Schaalia odontolytica</name>
    <dbReference type="NCBI Taxonomy" id="1660"/>
    <lineage>
        <taxon>Bacteria</taxon>
        <taxon>Bacillati</taxon>
        <taxon>Actinomycetota</taxon>
        <taxon>Actinomycetes</taxon>
        <taxon>Actinomycetales</taxon>
        <taxon>Actinomycetaceae</taxon>
        <taxon>Schaalia</taxon>
    </lineage>
</organism>
<dbReference type="GO" id="GO:0015616">
    <property type="term" value="F:DNA translocase activity"/>
    <property type="evidence" value="ECO:0007669"/>
    <property type="project" value="TreeGrafter"/>
</dbReference>
<keyword evidence="1" id="KW-0378">Hydrolase</keyword>
<dbReference type="Gene3D" id="3.40.50.10810">
    <property type="entry name" value="Tandem AAA-ATPase domain"/>
    <property type="match status" value="1"/>
</dbReference>
<dbReference type="OrthoDB" id="9760715at2"/>
<dbReference type="PROSITE" id="PS51192">
    <property type="entry name" value="HELICASE_ATP_BIND_1"/>
    <property type="match status" value="1"/>
</dbReference>
<protein>
    <submittedName>
        <fullName evidence="6">Helicase</fullName>
    </submittedName>
</protein>
<evidence type="ECO:0000313" key="6">
    <source>
        <dbReference type="EMBL" id="KSW10357.1"/>
    </source>
</evidence>
<dbReference type="Proteomes" id="UP000054686">
    <property type="component" value="Unassembled WGS sequence"/>
</dbReference>
<evidence type="ECO:0000256" key="2">
    <source>
        <dbReference type="PROSITE-ProRule" id="PRU00325"/>
    </source>
</evidence>
<dbReference type="GO" id="GO:0004386">
    <property type="term" value="F:helicase activity"/>
    <property type="evidence" value="ECO:0007669"/>
    <property type="project" value="UniProtKB-KW"/>
</dbReference>
<dbReference type="RefSeq" id="WP_060567252.1">
    <property type="nucleotide sequence ID" value="NZ_CP040006.1"/>
</dbReference>
<dbReference type="InterPro" id="IPR027417">
    <property type="entry name" value="P-loop_NTPase"/>
</dbReference>
<feature type="domain" description="Helicase C-terminal" evidence="5">
    <location>
        <begin position="883"/>
        <end position="1039"/>
    </location>
</feature>
<evidence type="ECO:0000259" key="3">
    <source>
        <dbReference type="PROSITE" id="PS50966"/>
    </source>
</evidence>
<comment type="caution">
    <text evidence="6">The sequence shown here is derived from an EMBL/GenBank/DDBJ whole genome shotgun (WGS) entry which is preliminary data.</text>
</comment>
<keyword evidence="2" id="KW-0863">Zinc-finger</keyword>
<dbReference type="PANTHER" id="PTHR45629:SF7">
    <property type="entry name" value="DNA EXCISION REPAIR PROTEIN ERCC-6-RELATED"/>
    <property type="match status" value="1"/>
</dbReference>
<reference evidence="6 7" key="1">
    <citation type="submission" date="2015-10" db="EMBL/GenBank/DDBJ databases">
        <title>Draft Genome of Actinomyces odontolyticus subsp. actinosynbacter strain XH001.</title>
        <authorList>
            <person name="Mclean J.S."/>
            <person name="He X."/>
        </authorList>
    </citation>
    <scope>NUCLEOTIDE SEQUENCE [LARGE SCALE GENOMIC DNA]</scope>
    <source>
        <strain evidence="6 7">XH001</strain>
    </source>
</reference>
<feature type="domain" description="Helicase ATP-binding" evidence="4">
    <location>
        <begin position="594"/>
        <end position="759"/>
    </location>
</feature>
<dbReference type="InterPro" id="IPR007527">
    <property type="entry name" value="Znf_SWIM"/>
</dbReference>
<dbReference type="PROSITE" id="PS51194">
    <property type="entry name" value="HELICASE_CTER"/>
    <property type="match status" value="1"/>
</dbReference>
<dbReference type="InterPro" id="IPR001650">
    <property type="entry name" value="Helicase_C-like"/>
</dbReference>
<dbReference type="Pfam" id="PF00271">
    <property type="entry name" value="Helicase_C"/>
    <property type="match status" value="1"/>
</dbReference>
<dbReference type="InterPro" id="IPR014001">
    <property type="entry name" value="Helicase_ATP-bd"/>
</dbReference>
<accession>A0A0V8RQG2</accession>
<dbReference type="InterPro" id="IPR050496">
    <property type="entry name" value="SNF2_RAD54_helicase_repair"/>
</dbReference>
<evidence type="ECO:0000256" key="1">
    <source>
        <dbReference type="ARBA" id="ARBA00022801"/>
    </source>
</evidence>
<dbReference type="PANTHER" id="PTHR45629">
    <property type="entry name" value="SNF2/RAD54 FAMILY MEMBER"/>
    <property type="match status" value="1"/>
</dbReference>
<dbReference type="PROSITE" id="PS50966">
    <property type="entry name" value="ZF_SWIM"/>
    <property type="match status" value="1"/>
</dbReference>
<dbReference type="InterPro" id="IPR038718">
    <property type="entry name" value="SNF2-like_sf"/>
</dbReference>
<dbReference type="GO" id="GO:0005524">
    <property type="term" value="F:ATP binding"/>
    <property type="evidence" value="ECO:0007669"/>
    <property type="project" value="InterPro"/>
</dbReference>
<dbReference type="SMART" id="SM00490">
    <property type="entry name" value="HELICc"/>
    <property type="match status" value="1"/>
</dbReference>
<keyword evidence="6" id="KW-0347">Helicase</keyword>
<dbReference type="Pfam" id="PF00176">
    <property type="entry name" value="SNF2-rel_dom"/>
    <property type="match status" value="1"/>
</dbReference>
<gene>
    <name evidence="6" type="ORF">APY09_07540</name>
</gene>
<dbReference type="GO" id="GO:0016787">
    <property type="term" value="F:hydrolase activity"/>
    <property type="evidence" value="ECO:0007669"/>
    <property type="project" value="UniProtKB-KW"/>
</dbReference>
<sequence length="1043" mass="114658">MVSLSHTLASLSDDDMMALVGPAAWANGLRLARSGAVREFSWSEDGEQAEARVKEAGLTYRVRVAQGAVRPSLACACPLRSDCPHTVATLIVGREDARDKQRSVPEWSRVLEQMLGSDRDRLGEPLALVVDAHDPGVEPSLIPLRRSSSSGWTTKRASWLDLTATQWASVTDGLDPTHVSLMREGYRLSRESRSWHSRTEVTLSSLGEHAYAWLARLVRAGVELYASTEADEKVVLSHATWDADIDVRSSDDGLDVRVVARNGDEVITRPRIDRDASVLLLDGGRGIARIEGVGTLDGFPLDRGLHIPAADVAQFRGTWLPALLRRFSMASSDGSFDAQARPDVSLVGTVRRDGESVVVRWWAEYRQGESRSRTPVAHCADDEAVAEIVGRVELWGRGLDSALWTAPPTTGRLSPWRVPAFLEAVVDTEGIDGLVWDVAEDVRAIDVREDGFDVDVSVDPAERDWFDLNVRLRLGAVTISVRDALEAIAGGQEYVEVEGTWVRLDGERIRSLATLLEEARTLAGWDGEGFRLTPMQVGVVDLFASASDHVRISDAWRTRVAPLRDGSSDEGLPPVPSLSSVLRPYQRHGHAWLTARLSGGIGGILADDMGLGKTVQILSAVAALRAHAPAGDPSPVLVVAPTSVVGVWIDQARTFTPHLRVRAVTETATRRGTTIQEEVADTDIVVTSYTLARLEAEQWNQVRLGGVVIDEAQAVKNPRTATYRALRDLESPWKLAVSGTPIENSLGDLWSLLSLTCPGLLPPWETFQQQVRRPIENGADPAMLGRLTAYVAPFVLRRTKEAVAPDLPDKIVDIVRVDLGKEHRHIYDQYLARERARILDLLRDVDANRMSVLASITRLRQLALDPALVEESYAHVGSAKIEYLADRLDEIVPLGHQALVFSQFTSFLERIRHMLERRGISVVQLDGSTRGRAEVIEKFRSGDAQVFLISLKAGGSGLTLTEADYVYVMDPWWNPAAEEQAIDRAHRIGQTKKVNVYRMVATDTIEAKVVELQDRKRQLISSVMNGTGTGARLSEADLRGLLD</sequence>
<dbReference type="SUPFAM" id="SSF52540">
    <property type="entry name" value="P-loop containing nucleoside triphosphate hydrolases"/>
    <property type="match status" value="2"/>
</dbReference>
<evidence type="ECO:0000259" key="5">
    <source>
        <dbReference type="PROSITE" id="PS51194"/>
    </source>
</evidence>
<proteinExistence type="predicted"/>
<dbReference type="AlphaFoldDB" id="A0A0V8RQG2"/>
<dbReference type="CDD" id="cd18793">
    <property type="entry name" value="SF2_C_SNF"/>
    <property type="match status" value="1"/>
</dbReference>